<proteinExistence type="predicted"/>
<dbReference type="SUPFAM" id="SSF56784">
    <property type="entry name" value="HAD-like"/>
    <property type="match status" value="1"/>
</dbReference>
<dbReference type="Proteomes" id="UP000823891">
    <property type="component" value="Unassembled WGS sequence"/>
</dbReference>
<accession>A0A9D2NJ42</accession>
<dbReference type="EMBL" id="DWWS01000062">
    <property type="protein sequence ID" value="HJC25314.1"/>
    <property type="molecule type" value="Genomic_DNA"/>
</dbReference>
<dbReference type="GO" id="GO:0016787">
    <property type="term" value="F:hydrolase activity"/>
    <property type="evidence" value="ECO:0007669"/>
    <property type="project" value="UniProtKB-KW"/>
</dbReference>
<dbReference type="Gene3D" id="1.10.150.750">
    <property type="match status" value="1"/>
</dbReference>
<reference evidence="2" key="1">
    <citation type="journal article" date="2021" name="PeerJ">
        <title>Extensive microbial diversity within the chicken gut microbiome revealed by metagenomics and culture.</title>
        <authorList>
            <person name="Gilroy R."/>
            <person name="Ravi A."/>
            <person name="Getino M."/>
            <person name="Pursley I."/>
            <person name="Horton D.L."/>
            <person name="Alikhan N.F."/>
            <person name="Baker D."/>
            <person name="Gharbi K."/>
            <person name="Hall N."/>
            <person name="Watson M."/>
            <person name="Adriaenssens E.M."/>
            <person name="Foster-Nyarko E."/>
            <person name="Jarju S."/>
            <person name="Secka A."/>
            <person name="Antonio M."/>
            <person name="Oren A."/>
            <person name="Chaudhuri R.R."/>
            <person name="La Ragione R."/>
            <person name="Hildebrand F."/>
            <person name="Pallen M.J."/>
        </authorList>
    </citation>
    <scope>NUCLEOTIDE SEQUENCE</scope>
    <source>
        <strain evidence="2">USAMLcec2-132</strain>
    </source>
</reference>
<dbReference type="PRINTS" id="PR00413">
    <property type="entry name" value="HADHALOGNASE"/>
</dbReference>
<organism evidence="2 3">
    <name type="scientific">Candidatus Eisenbergiella merdavium</name>
    <dbReference type="NCBI Taxonomy" id="2838551"/>
    <lineage>
        <taxon>Bacteria</taxon>
        <taxon>Bacillati</taxon>
        <taxon>Bacillota</taxon>
        <taxon>Clostridia</taxon>
        <taxon>Lachnospirales</taxon>
        <taxon>Lachnospiraceae</taxon>
        <taxon>Eisenbergiella</taxon>
    </lineage>
</organism>
<evidence type="ECO:0000313" key="2">
    <source>
        <dbReference type="EMBL" id="HJC25314.1"/>
    </source>
</evidence>
<dbReference type="SFLD" id="SFLDS00003">
    <property type="entry name" value="Haloacid_Dehalogenase"/>
    <property type="match status" value="1"/>
</dbReference>
<dbReference type="InterPro" id="IPR006439">
    <property type="entry name" value="HAD-SF_hydro_IA"/>
</dbReference>
<gene>
    <name evidence="2" type="ORF">H9761_16695</name>
</gene>
<dbReference type="PANTHER" id="PTHR43316">
    <property type="entry name" value="HYDROLASE, HALOACID DELAHOGENASE-RELATED"/>
    <property type="match status" value="1"/>
</dbReference>
<protein>
    <submittedName>
        <fullName evidence="2">HAD family hydrolase</fullName>
    </submittedName>
</protein>
<dbReference type="AlphaFoldDB" id="A0A9D2NJ42"/>
<evidence type="ECO:0000256" key="1">
    <source>
        <dbReference type="ARBA" id="ARBA00022801"/>
    </source>
</evidence>
<keyword evidence="1 2" id="KW-0378">Hydrolase</keyword>
<dbReference type="InterPro" id="IPR051540">
    <property type="entry name" value="S-2-haloacid_dehalogenase"/>
</dbReference>
<dbReference type="InterPro" id="IPR023214">
    <property type="entry name" value="HAD_sf"/>
</dbReference>
<dbReference type="Pfam" id="PF00702">
    <property type="entry name" value="Hydrolase"/>
    <property type="match status" value="1"/>
</dbReference>
<dbReference type="Gene3D" id="3.40.50.1000">
    <property type="entry name" value="HAD superfamily/HAD-like"/>
    <property type="match status" value="1"/>
</dbReference>
<sequence length="237" mass="27071">MIKAIVFDAYGTIISTGTGSVNAAQKILATACINDISPQDFYAEWKQYHRKHMNMACQAAVSLEYQISDRFLTEEKIFILDLARLYEKYGVRRNPESDIHFMLDTLGKRRAFPESRTVLQKLAEKYIVCVGSNTDTFPLICDMRNNHLSADMVFTSELLKCYKPNALFYDTISDNLKIQPCDILFVGDSIDDDVKGPQKAGMKTCWINRKHIKASDILPDMEIYNLEELLNCVILCE</sequence>
<dbReference type="SFLD" id="SFLDG01129">
    <property type="entry name" value="C1.5:_HAD__Beta-PGM__Phosphata"/>
    <property type="match status" value="1"/>
</dbReference>
<dbReference type="PANTHER" id="PTHR43316:SF3">
    <property type="entry name" value="HALOACID DEHALOGENASE, TYPE II (AFU_ORTHOLOGUE AFUA_2G07750)-RELATED"/>
    <property type="match status" value="1"/>
</dbReference>
<reference evidence="2" key="2">
    <citation type="submission" date="2021-04" db="EMBL/GenBank/DDBJ databases">
        <authorList>
            <person name="Gilroy R."/>
        </authorList>
    </citation>
    <scope>NUCLEOTIDE SEQUENCE</scope>
    <source>
        <strain evidence="2">USAMLcec2-132</strain>
    </source>
</reference>
<evidence type="ECO:0000313" key="3">
    <source>
        <dbReference type="Proteomes" id="UP000823891"/>
    </source>
</evidence>
<comment type="caution">
    <text evidence="2">The sequence shown here is derived from an EMBL/GenBank/DDBJ whole genome shotgun (WGS) entry which is preliminary data.</text>
</comment>
<dbReference type="InterPro" id="IPR036412">
    <property type="entry name" value="HAD-like_sf"/>
</dbReference>
<name>A0A9D2NJ42_9FIRM</name>